<reference evidence="10 11" key="1">
    <citation type="submission" date="2016-11" db="EMBL/GenBank/DDBJ databases">
        <title>Draft Genome Sequences of Nine Cyanobacterial Strains from Diverse Habitats.</title>
        <authorList>
            <person name="Zhu T."/>
            <person name="Hou S."/>
            <person name="Lu X."/>
            <person name="Hess W.R."/>
        </authorList>
    </citation>
    <scope>NUCLEOTIDE SEQUENCE [LARGE SCALE GENOMIC DNA]</scope>
    <source>
        <strain evidence="10 11">NIES-30</strain>
    </source>
</reference>
<dbReference type="GO" id="GO:0042242">
    <property type="term" value="F:cobyrinic acid a,c-diamide synthase activity"/>
    <property type="evidence" value="ECO:0007669"/>
    <property type="project" value="UniProtKB-UniRule"/>
</dbReference>
<dbReference type="Gene3D" id="3.40.50.880">
    <property type="match status" value="1"/>
</dbReference>
<accession>A0A1U7J7Q7</accession>
<comment type="pathway">
    <text evidence="7">Cofactor biosynthesis; adenosylcobalamin biosynthesis; cob(II)yrinate a,c-diamide from sirohydrochlorin (anaerobic route): step 10/10.</text>
</comment>
<dbReference type="Proteomes" id="UP000185557">
    <property type="component" value="Unassembled WGS sequence"/>
</dbReference>
<protein>
    <recommendedName>
        <fullName evidence="7">Cobyrinate a,c-diamide synthase</fullName>
        <ecNumber evidence="7">6.3.5.11</ecNumber>
    </recommendedName>
    <alternativeName>
        <fullName evidence="7">Cobyrinic acid a,c-diamide synthetase</fullName>
    </alternativeName>
</protein>
<dbReference type="PROSITE" id="PS51274">
    <property type="entry name" value="GATASE_COBBQ"/>
    <property type="match status" value="1"/>
</dbReference>
<evidence type="ECO:0000256" key="2">
    <source>
        <dbReference type="ARBA" id="ARBA00022598"/>
    </source>
</evidence>
<dbReference type="GO" id="GO:0009236">
    <property type="term" value="P:cobalamin biosynthetic process"/>
    <property type="evidence" value="ECO:0007669"/>
    <property type="project" value="UniProtKB-UniRule"/>
</dbReference>
<comment type="caution">
    <text evidence="10">The sequence shown here is derived from an EMBL/GenBank/DDBJ whole genome shotgun (WGS) entry which is preliminary data.</text>
</comment>
<dbReference type="UniPathway" id="UPA00148">
    <property type="reaction ID" value="UER00231"/>
</dbReference>
<gene>
    <name evidence="7" type="primary">cbiA</name>
    <name evidence="10" type="ORF">NIES30_07985</name>
</gene>
<dbReference type="OrthoDB" id="9764035at2"/>
<feature type="site" description="Increases nucleophilicity of active site Cys" evidence="7">
    <location>
        <position position="444"/>
    </location>
</feature>
<feature type="domain" description="CobB/CobQ-like glutamine amidotransferase" evidence="9">
    <location>
        <begin position="259"/>
        <end position="448"/>
    </location>
</feature>
<dbReference type="CDD" id="cd05388">
    <property type="entry name" value="CobB_N"/>
    <property type="match status" value="1"/>
</dbReference>
<dbReference type="Pfam" id="PF01656">
    <property type="entry name" value="CbiA"/>
    <property type="match status" value="1"/>
</dbReference>
<dbReference type="AlphaFoldDB" id="A0A1U7J7Q7"/>
<keyword evidence="4 7" id="KW-0067">ATP-binding</keyword>
<dbReference type="InterPro" id="IPR002586">
    <property type="entry name" value="CobQ/CobB/MinD/ParA_Nub-bd_dom"/>
</dbReference>
<dbReference type="EMBL" id="MRCG01000004">
    <property type="protein sequence ID" value="OKH49097.1"/>
    <property type="molecule type" value="Genomic_DNA"/>
</dbReference>
<evidence type="ECO:0000313" key="11">
    <source>
        <dbReference type="Proteomes" id="UP000185557"/>
    </source>
</evidence>
<comment type="similarity">
    <text evidence="7">Belongs to the CobB/CbiA family.</text>
</comment>
<evidence type="ECO:0000259" key="9">
    <source>
        <dbReference type="Pfam" id="PF07685"/>
    </source>
</evidence>
<comment type="catalytic activity">
    <reaction evidence="7">
        <text>cob(II)yrinate + 2 L-glutamine + 2 ATP + 2 H2O = cob(II)yrinate a,c diamide + 2 L-glutamate + 2 ADP + 2 phosphate + 2 H(+)</text>
        <dbReference type="Rhea" id="RHEA:26289"/>
        <dbReference type="ChEBI" id="CHEBI:15377"/>
        <dbReference type="ChEBI" id="CHEBI:15378"/>
        <dbReference type="ChEBI" id="CHEBI:29985"/>
        <dbReference type="ChEBI" id="CHEBI:30616"/>
        <dbReference type="ChEBI" id="CHEBI:43474"/>
        <dbReference type="ChEBI" id="CHEBI:58359"/>
        <dbReference type="ChEBI" id="CHEBI:58537"/>
        <dbReference type="ChEBI" id="CHEBI:58894"/>
        <dbReference type="ChEBI" id="CHEBI:456216"/>
        <dbReference type="EC" id="6.3.5.11"/>
    </reaction>
</comment>
<keyword evidence="3 7" id="KW-0547">Nucleotide-binding</keyword>
<comment type="function">
    <text evidence="7">Catalyzes the ATP-dependent amidation of the two carboxylate groups at positions a and c of cobyrinate, using either L-glutamine or ammonia as the nitrogen source.</text>
</comment>
<feature type="active site" description="Nucleophile" evidence="7">
    <location>
        <position position="342"/>
    </location>
</feature>
<proteinExistence type="inferred from homology"/>
<organism evidence="10 11">
    <name type="scientific">Phormidium tenue NIES-30</name>
    <dbReference type="NCBI Taxonomy" id="549789"/>
    <lineage>
        <taxon>Bacteria</taxon>
        <taxon>Bacillati</taxon>
        <taxon>Cyanobacteriota</taxon>
        <taxon>Cyanophyceae</taxon>
        <taxon>Oscillatoriophycideae</taxon>
        <taxon>Oscillatoriales</taxon>
        <taxon>Oscillatoriaceae</taxon>
        <taxon>Phormidium</taxon>
    </lineage>
</organism>
<dbReference type="SUPFAM" id="SSF52540">
    <property type="entry name" value="P-loop containing nucleoside triphosphate hydrolases"/>
    <property type="match status" value="1"/>
</dbReference>
<dbReference type="EC" id="6.3.5.11" evidence="7"/>
<keyword evidence="7" id="KW-0169">Cobalamin biosynthesis</keyword>
<dbReference type="InterPro" id="IPR011698">
    <property type="entry name" value="GATase_3"/>
</dbReference>
<dbReference type="NCBIfam" id="NF002204">
    <property type="entry name" value="PRK01077.1"/>
    <property type="match status" value="1"/>
</dbReference>
<dbReference type="RefSeq" id="WP_073607879.1">
    <property type="nucleotide sequence ID" value="NZ_MRCG01000004.1"/>
</dbReference>
<evidence type="ECO:0000256" key="7">
    <source>
        <dbReference type="HAMAP-Rule" id="MF_00027"/>
    </source>
</evidence>
<dbReference type="Pfam" id="PF07685">
    <property type="entry name" value="GATase_3"/>
    <property type="match status" value="1"/>
</dbReference>
<comment type="cofactor">
    <cofactor evidence="1 7">
        <name>Mg(2+)</name>
        <dbReference type="ChEBI" id="CHEBI:18420"/>
    </cofactor>
</comment>
<dbReference type="HAMAP" id="MF_00027">
    <property type="entry name" value="CobB_CbiA"/>
    <property type="match status" value="1"/>
</dbReference>
<feature type="domain" description="CobQ/CobB/MinD/ParA nucleotide binding" evidence="8">
    <location>
        <begin position="10"/>
        <end position="195"/>
    </location>
</feature>
<keyword evidence="2 7" id="KW-0436">Ligase</keyword>
<dbReference type="InterPro" id="IPR004484">
    <property type="entry name" value="CbiA/CobB_synth"/>
</dbReference>
<dbReference type="CDD" id="cd03130">
    <property type="entry name" value="GATase1_CobB"/>
    <property type="match status" value="1"/>
</dbReference>
<dbReference type="NCBIfam" id="TIGR00379">
    <property type="entry name" value="cobB"/>
    <property type="match status" value="1"/>
</dbReference>
<comment type="domain">
    <text evidence="7">Comprises of two domains. The C-terminal domain contains the binding site for glutamine and catalyzes the hydrolysis of this substrate to glutamate and ammonia. The N-terminal domain is anticipated to bind ATP and cobyrinate and catalyzes the ultimate synthesis of the diamide product. The ammonia produced via the glutaminase domain is probably translocated to the adjacent domain via a molecular tunnel, where it reacts with an activated intermediate.</text>
</comment>
<sequence length="471" mass="51100">MSTAASPGGLVIAGERSGVGKTTVTLALLAALAQKSLRVQSFKVGPDYIDPMFHQQATGRPCYNLDPILTSETYVQHCFAHRCQGSDFALVEGVMGLFDGASGLSDVASTAHIARLLNLPVLLVVDCSRLSRSVLAIIHGYRTLDPQVKLAGVVLNRVGSDRHLELLTDALASIDLPILGVLRRQDAIALPDRHLGLVPTAELPQLPDILDRLAHLGHTCFDWDALTPLLTANSTPQLSHPPYPLALTHPLTSPPPSPRIAIAQDPAFSFYYSDNLDILTALGAEIIPWSPLRDAHPPADVDGLYFGGGFPEMFAAELAANQSLRSRLKALIRQGLPVYAECGGLMYLATTLVDLDDNAWPMVDVLPTSVRMTGRLTLGYRHALAEQGSLLLQAGQTIWGHEFHRSETEMPTPSPLYQLKRYGAVQHHATEGWAPHRIHASYLHLHWGGCPEVAKALVGVCLQYRQSQAKP</sequence>
<keyword evidence="5 7" id="KW-0460">Magnesium</keyword>
<evidence type="ECO:0000256" key="3">
    <source>
        <dbReference type="ARBA" id="ARBA00022741"/>
    </source>
</evidence>
<evidence type="ECO:0000313" key="10">
    <source>
        <dbReference type="EMBL" id="OKH49097.1"/>
    </source>
</evidence>
<evidence type="ECO:0000256" key="6">
    <source>
        <dbReference type="ARBA" id="ARBA00022962"/>
    </source>
</evidence>
<name>A0A1U7J7Q7_9CYAN</name>
<dbReference type="SUPFAM" id="SSF52317">
    <property type="entry name" value="Class I glutamine amidotransferase-like"/>
    <property type="match status" value="1"/>
</dbReference>
<dbReference type="InterPro" id="IPR029062">
    <property type="entry name" value="Class_I_gatase-like"/>
</dbReference>
<dbReference type="PANTHER" id="PTHR43873:SF1">
    <property type="entry name" value="COBYRINATE A,C-DIAMIDE SYNTHASE"/>
    <property type="match status" value="1"/>
</dbReference>
<evidence type="ECO:0000256" key="1">
    <source>
        <dbReference type="ARBA" id="ARBA00001946"/>
    </source>
</evidence>
<evidence type="ECO:0000256" key="5">
    <source>
        <dbReference type="ARBA" id="ARBA00022842"/>
    </source>
</evidence>
<dbReference type="PANTHER" id="PTHR43873">
    <property type="entry name" value="COBYRINATE A,C-DIAMIDE SYNTHASE"/>
    <property type="match status" value="1"/>
</dbReference>
<keyword evidence="11" id="KW-1185">Reference proteome</keyword>
<comment type="miscellaneous">
    <text evidence="7">The a and c carboxylates of cobyrinate are activated for nucleophilic attack via formation of a phosphorylated intermediate by ATP. CbiA catalyzes first the amidation of the c-carboxylate, and then that of the a-carboxylate.</text>
</comment>
<keyword evidence="6 7" id="KW-0315">Glutamine amidotransferase</keyword>
<dbReference type="GO" id="GO:0005524">
    <property type="term" value="F:ATP binding"/>
    <property type="evidence" value="ECO:0007669"/>
    <property type="project" value="UniProtKB-UniRule"/>
</dbReference>
<evidence type="ECO:0000259" key="8">
    <source>
        <dbReference type="Pfam" id="PF01656"/>
    </source>
</evidence>
<dbReference type="STRING" id="549789.NIES30_07985"/>
<dbReference type="InterPro" id="IPR027417">
    <property type="entry name" value="P-loop_NTPase"/>
</dbReference>
<evidence type="ECO:0000256" key="4">
    <source>
        <dbReference type="ARBA" id="ARBA00022840"/>
    </source>
</evidence>
<dbReference type="Gene3D" id="3.40.50.300">
    <property type="entry name" value="P-loop containing nucleotide triphosphate hydrolases"/>
    <property type="match status" value="2"/>
</dbReference>